<dbReference type="Proteomes" id="UP000235672">
    <property type="component" value="Unassembled WGS sequence"/>
</dbReference>
<gene>
    <name evidence="1" type="ORF">NA56DRAFT_143885</name>
</gene>
<sequence>MCNLATYALETALPIFSSIWLFCPYHNARLQDCKTRSVQHLVIYKLPPQQPQRLHLTFNADKCRKWV</sequence>
<dbReference type="EMBL" id="KZ613465">
    <property type="protein sequence ID" value="PMD27693.1"/>
    <property type="molecule type" value="Genomic_DNA"/>
</dbReference>
<name>A0A2J6QN49_9HELO</name>
<keyword evidence="2" id="KW-1185">Reference proteome</keyword>
<reference evidence="1 2" key="1">
    <citation type="submission" date="2016-05" db="EMBL/GenBank/DDBJ databases">
        <title>A degradative enzymes factory behind the ericoid mycorrhizal symbiosis.</title>
        <authorList>
            <consortium name="DOE Joint Genome Institute"/>
            <person name="Martino E."/>
            <person name="Morin E."/>
            <person name="Grelet G."/>
            <person name="Kuo A."/>
            <person name="Kohler A."/>
            <person name="Daghino S."/>
            <person name="Barry K."/>
            <person name="Choi C."/>
            <person name="Cichocki N."/>
            <person name="Clum A."/>
            <person name="Copeland A."/>
            <person name="Hainaut M."/>
            <person name="Haridas S."/>
            <person name="Labutti K."/>
            <person name="Lindquist E."/>
            <person name="Lipzen A."/>
            <person name="Khouja H.-R."/>
            <person name="Murat C."/>
            <person name="Ohm R."/>
            <person name="Olson A."/>
            <person name="Spatafora J."/>
            <person name="Veneault-Fourrey C."/>
            <person name="Henrissat B."/>
            <person name="Grigoriev I."/>
            <person name="Martin F."/>
            <person name="Perotto S."/>
        </authorList>
    </citation>
    <scope>NUCLEOTIDE SEQUENCE [LARGE SCALE GENOMIC DNA]</scope>
    <source>
        <strain evidence="1 2">UAMH 7357</strain>
    </source>
</reference>
<protein>
    <submittedName>
        <fullName evidence="1">Uncharacterized protein</fullName>
    </submittedName>
</protein>
<accession>A0A2J6QN49</accession>
<evidence type="ECO:0000313" key="1">
    <source>
        <dbReference type="EMBL" id="PMD27693.1"/>
    </source>
</evidence>
<organism evidence="1 2">
    <name type="scientific">Hyaloscypha hepaticicola</name>
    <dbReference type="NCBI Taxonomy" id="2082293"/>
    <lineage>
        <taxon>Eukaryota</taxon>
        <taxon>Fungi</taxon>
        <taxon>Dikarya</taxon>
        <taxon>Ascomycota</taxon>
        <taxon>Pezizomycotina</taxon>
        <taxon>Leotiomycetes</taxon>
        <taxon>Helotiales</taxon>
        <taxon>Hyaloscyphaceae</taxon>
        <taxon>Hyaloscypha</taxon>
    </lineage>
</organism>
<proteinExistence type="predicted"/>
<evidence type="ECO:0000313" key="2">
    <source>
        <dbReference type="Proteomes" id="UP000235672"/>
    </source>
</evidence>
<dbReference type="AlphaFoldDB" id="A0A2J6QN49"/>